<accession>A0A176VXQ9</accession>
<evidence type="ECO:0000256" key="3">
    <source>
        <dbReference type="PROSITE-ProRule" id="PRU00023"/>
    </source>
</evidence>
<dbReference type="Proteomes" id="UP000077202">
    <property type="component" value="Unassembled WGS sequence"/>
</dbReference>
<protein>
    <recommendedName>
        <fullName evidence="7">PGG domain-containing protein</fullName>
    </recommendedName>
</protein>
<dbReference type="InterPro" id="IPR002110">
    <property type="entry name" value="Ankyrin_rpt"/>
</dbReference>
<keyword evidence="1" id="KW-0677">Repeat</keyword>
<dbReference type="PROSITE" id="PS50297">
    <property type="entry name" value="ANK_REP_REGION"/>
    <property type="match status" value="3"/>
</dbReference>
<evidence type="ECO:0000256" key="4">
    <source>
        <dbReference type="SAM" id="Phobius"/>
    </source>
</evidence>
<dbReference type="Pfam" id="PF00023">
    <property type="entry name" value="Ank"/>
    <property type="match status" value="1"/>
</dbReference>
<organism evidence="5 6">
    <name type="scientific">Marchantia polymorpha subsp. ruderalis</name>
    <dbReference type="NCBI Taxonomy" id="1480154"/>
    <lineage>
        <taxon>Eukaryota</taxon>
        <taxon>Viridiplantae</taxon>
        <taxon>Streptophyta</taxon>
        <taxon>Embryophyta</taxon>
        <taxon>Marchantiophyta</taxon>
        <taxon>Marchantiopsida</taxon>
        <taxon>Marchantiidae</taxon>
        <taxon>Marchantiales</taxon>
        <taxon>Marchantiaceae</taxon>
        <taxon>Marchantia</taxon>
    </lineage>
</organism>
<dbReference type="PANTHER" id="PTHR24198:SF165">
    <property type="entry name" value="ANKYRIN REPEAT-CONTAINING PROTEIN-RELATED"/>
    <property type="match status" value="1"/>
</dbReference>
<keyword evidence="4" id="KW-1133">Transmembrane helix</keyword>
<dbReference type="SUPFAM" id="SSF48403">
    <property type="entry name" value="Ankyrin repeat"/>
    <property type="match status" value="2"/>
</dbReference>
<gene>
    <name evidence="5" type="ORF">AXG93_3217s1910</name>
</gene>
<dbReference type="Gene3D" id="1.25.40.20">
    <property type="entry name" value="Ankyrin repeat-containing domain"/>
    <property type="match status" value="2"/>
</dbReference>
<dbReference type="Pfam" id="PF12796">
    <property type="entry name" value="Ank_2"/>
    <property type="match status" value="2"/>
</dbReference>
<reference evidence="5" key="1">
    <citation type="submission" date="2016-03" db="EMBL/GenBank/DDBJ databases">
        <title>Mechanisms controlling the formation of the plant cell surface in tip-growing cells are functionally conserved among land plants.</title>
        <authorList>
            <person name="Honkanen S."/>
            <person name="Jones V.A."/>
            <person name="Morieri G."/>
            <person name="Champion C."/>
            <person name="Hetherington A.J."/>
            <person name="Kelly S."/>
            <person name="Saint-Marcoux D."/>
            <person name="Proust H."/>
            <person name="Prescott H."/>
            <person name="Dolan L."/>
        </authorList>
    </citation>
    <scope>NUCLEOTIDE SEQUENCE [LARGE SCALE GENOMIC DNA]</scope>
    <source>
        <tissue evidence="5">Whole gametophyte</tissue>
    </source>
</reference>
<comment type="caution">
    <text evidence="5">The sequence shown here is derived from an EMBL/GenBank/DDBJ whole genome shotgun (WGS) entry which is preliminary data.</text>
</comment>
<dbReference type="InterPro" id="IPR036770">
    <property type="entry name" value="Ankyrin_rpt-contain_sf"/>
</dbReference>
<evidence type="ECO:0000313" key="6">
    <source>
        <dbReference type="Proteomes" id="UP000077202"/>
    </source>
</evidence>
<feature type="transmembrane region" description="Helical" evidence="4">
    <location>
        <begin position="656"/>
        <end position="677"/>
    </location>
</feature>
<dbReference type="AlphaFoldDB" id="A0A176VXQ9"/>
<keyword evidence="2 3" id="KW-0040">ANK repeat</keyword>
<evidence type="ECO:0008006" key="7">
    <source>
        <dbReference type="Google" id="ProtNLM"/>
    </source>
</evidence>
<feature type="transmembrane region" description="Helical" evidence="4">
    <location>
        <begin position="736"/>
        <end position="754"/>
    </location>
</feature>
<evidence type="ECO:0000256" key="2">
    <source>
        <dbReference type="ARBA" id="ARBA00023043"/>
    </source>
</evidence>
<dbReference type="PANTHER" id="PTHR24198">
    <property type="entry name" value="ANKYRIN REPEAT AND PROTEIN KINASE DOMAIN-CONTAINING PROTEIN"/>
    <property type="match status" value="1"/>
</dbReference>
<keyword evidence="4" id="KW-0472">Membrane</keyword>
<feature type="transmembrane region" description="Helical" evidence="4">
    <location>
        <begin position="573"/>
        <end position="594"/>
    </location>
</feature>
<evidence type="ECO:0000313" key="5">
    <source>
        <dbReference type="EMBL" id="OAE25173.1"/>
    </source>
</evidence>
<dbReference type="PROSITE" id="PS50088">
    <property type="entry name" value="ANK_REPEAT"/>
    <property type="match status" value="3"/>
</dbReference>
<name>A0A176VXQ9_MARPO</name>
<proteinExistence type="predicted"/>
<keyword evidence="6" id="KW-1185">Reference proteome</keyword>
<feature type="repeat" description="ANK" evidence="3">
    <location>
        <begin position="322"/>
        <end position="354"/>
    </location>
</feature>
<feature type="repeat" description="ANK" evidence="3">
    <location>
        <begin position="90"/>
        <end position="112"/>
    </location>
</feature>
<dbReference type="SMART" id="SM00248">
    <property type="entry name" value="ANK"/>
    <property type="match status" value="8"/>
</dbReference>
<evidence type="ECO:0000256" key="1">
    <source>
        <dbReference type="ARBA" id="ARBA00022737"/>
    </source>
</evidence>
<feature type="transmembrane region" description="Helical" evidence="4">
    <location>
        <begin position="606"/>
        <end position="636"/>
    </location>
</feature>
<sequence length="768" mass="85533">MTLKVITKLKSGSSAWYNLALEAVCLKNEKRSGAVGRLQHVQLPKLALDEDQKQAPSFPSLHAAAWIGDVSTMEALREDPDLNVAETTQGGFTALHFAASRGHTEAVRALLEWSTAEVNAVTVEGFTALHMAAYGGHLSCVRLLLQQDSTNAHINARDKVLGRTALHWAVGHNSDDGLAMVNLMLQSSEINPCPRDRAGFTPLHFAVINSGEGAIPHAAMEAIVLCLFHRPQQLRKIPANVIRQMMWGIPEKMVEVLLTKYPDQIDFKVGNTFPSREDVEDFNSMPWRPLWTVDLKEVHAAAPSRRFVTGFPKFRALGKCVSGFTALHFASGQNHAELVSYLLENFPDMEVNEPDLRYGMTPLHRTMLKGAMRSFKRLMSCEKVDVNALVKFSGQVDPQPWLPQSPVLERIDENGSDAYKEFRPGEFCRFETPLHLGIRFCAPEQFLKMITTFLKHPALDVTIRNTSGTPAIQLAWLRSDCTLVSLPSHPVMLPIYFLLWPHPPLAPMSISENSSETCITLRATKRYKAIDSAKQQIKDLDIALDMLEEHPGNERLMKKVNDALSATQQSVNAVLVTASVIAGFQFLAPATSLLQVDKSALVWPRLFWTCYNLSFFFAIFTAFRCLGTTAIARPMAHRQVGNLESLLAYEQTRYTGPLHLCVMFGVVAFVSSAANNIPRQVRDVAWSCCPVGFFLVLVEFARNLTGSYEAYLHGRVQHRIQRGVILHIPCYVAREIIGLLLAPLTGLLTGISYYRHASTNIHTAKSRV</sequence>
<dbReference type="EMBL" id="LVLJ01002403">
    <property type="protein sequence ID" value="OAE25173.1"/>
    <property type="molecule type" value="Genomic_DNA"/>
</dbReference>
<feature type="repeat" description="ANK" evidence="3">
    <location>
        <begin position="124"/>
        <end position="156"/>
    </location>
</feature>
<feature type="transmembrane region" description="Helical" evidence="4">
    <location>
        <begin position="684"/>
        <end position="701"/>
    </location>
</feature>
<keyword evidence="4" id="KW-0812">Transmembrane</keyword>